<evidence type="ECO:0000256" key="1">
    <source>
        <dbReference type="ARBA" id="ARBA00012727"/>
    </source>
</evidence>
<evidence type="ECO:0000259" key="5">
    <source>
        <dbReference type="Pfam" id="PF01068"/>
    </source>
</evidence>
<feature type="domain" description="Signal transduction histidine kinase internal region" evidence="7">
    <location>
        <begin position="361"/>
        <end position="431"/>
    </location>
</feature>
<feature type="domain" description="DNA ligase ATP-dependent C-terminal" evidence="6">
    <location>
        <begin position="207"/>
        <end position="295"/>
    </location>
</feature>
<dbReference type="Gene3D" id="3.30.1490.70">
    <property type="match status" value="1"/>
</dbReference>
<keyword evidence="8" id="KW-0808">Transferase</keyword>
<evidence type="ECO:0000256" key="2">
    <source>
        <dbReference type="ARBA" id="ARBA00022598"/>
    </source>
</evidence>
<dbReference type="InterPro" id="IPR012310">
    <property type="entry name" value="DNA_ligase_ATP-dep_cent"/>
</dbReference>
<protein>
    <recommendedName>
        <fullName evidence="1">DNA ligase (ATP)</fullName>
        <ecNumber evidence="1">6.5.1.1</ecNumber>
    </recommendedName>
</protein>
<reference evidence="8 9" key="1">
    <citation type="submission" date="2020-04" db="EMBL/GenBank/DDBJ databases">
        <authorList>
            <person name="Klaysubun C."/>
            <person name="Duangmal K."/>
            <person name="Lipun K."/>
        </authorList>
    </citation>
    <scope>NUCLEOTIDE SEQUENCE [LARGE SCALE GENOMIC DNA]</scope>
    <source>
        <strain evidence="8 9">K10HN5</strain>
    </source>
</reference>
<dbReference type="Pfam" id="PF04679">
    <property type="entry name" value="DNA_ligase_A_C"/>
    <property type="match status" value="1"/>
</dbReference>
<dbReference type="EC" id="6.5.1.1" evidence="1"/>
<evidence type="ECO:0000313" key="8">
    <source>
        <dbReference type="EMBL" id="NMH98185.1"/>
    </source>
</evidence>
<name>A0ABX1S9E2_9PSEU</name>
<dbReference type="SUPFAM" id="SSF50249">
    <property type="entry name" value="Nucleic acid-binding proteins"/>
    <property type="match status" value="1"/>
</dbReference>
<dbReference type="CDD" id="cd07971">
    <property type="entry name" value="OBF_DNA_ligase_LigD"/>
    <property type="match status" value="1"/>
</dbReference>
<dbReference type="Proteomes" id="UP000820669">
    <property type="component" value="Unassembled WGS sequence"/>
</dbReference>
<dbReference type="InterPro" id="IPR010559">
    <property type="entry name" value="Sig_transdc_His_kin_internal"/>
</dbReference>
<dbReference type="PANTHER" id="PTHR34220:SF7">
    <property type="entry name" value="SENSOR HISTIDINE KINASE YPDA"/>
    <property type="match status" value="1"/>
</dbReference>
<keyword evidence="8" id="KW-0418">Kinase</keyword>
<evidence type="ECO:0000313" key="9">
    <source>
        <dbReference type="Proteomes" id="UP000820669"/>
    </source>
</evidence>
<dbReference type="RefSeq" id="WP_169381622.1">
    <property type="nucleotide sequence ID" value="NZ_JAAXLA010000019.1"/>
</dbReference>
<dbReference type="InterPro" id="IPR012309">
    <property type="entry name" value="DNA_ligase_ATP-dep_C"/>
</dbReference>
<dbReference type="EMBL" id="JAAXLA010000019">
    <property type="protein sequence ID" value="NMH98185.1"/>
    <property type="molecule type" value="Genomic_DNA"/>
</dbReference>
<keyword evidence="2" id="KW-0436">Ligase</keyword>
<proteinExistence type="predicted"/>
<evidence type="ECO:0000259" key="6">
    <source>
        <dbReference type="Pfam" id="PF04679"/>
    </source>
</evidence>
<gene>
    <name evidence="8" type="ORF">HF526_12800</name>
</gene>
<keyword evidence="9" id="KW-1185">Reference proteome</keyword>
<dbReference type="InterPro" id="IPR050640">
    <property type="entry name" value="Bact_2-comp_sensor_kinase"/>
</dbReference>
<dbReference type="Pfam" id="PF06580">
    <property type="entry name" value="His_kinase"/>
    <property type="match status" value="1"/>
</dbReference>
<dbReference type="GO" id="GO:0016301">
    <property type="term" value="F:kinase activity"/>
    <property type="evidence" value="ECO:0007669"/>
    <property type="project" value="UniProtKB-KW"/>
</dbReference>
<dbReference type="Gene3D" id="3.30.470.30">
    <property type="entry name" value="DNA ligase/mRNA capping enzyme"/>
    <property type="match status" value="1"/>
</dbReference>
<dbReference type="SUPFAM" id="SSF56091">
    <property type="entry name" value="DNA ligase/mRNA capping enzyme, catalytic domain"/>
    <property type="match status" value="1"/>
</dbReference>
<feature type="domain" description="ATP-dependent DNA ligase family profile" evidence="5">
    <location>
        <begin position="13"/>
        <end position="184"/>
    </location>
</feature>
<dbReference type="InterPro" id="IPR012340">
    <property type="entry name" value="NA-bd_OB-fold"/>
</dbReference>
<feature type="region of interest" description="Disordered" evidence="4">
    <location>
        <begin position="303"/>
        <end position="355"/>
    </location>
</feature>
<comment type="catalytic activity">
    <reaction evidence="3">
        <text>ATP + (deoxyribonucleotide)n-3'-hydroxyl + 5'-phospho-(deoxyribonucleotide)m = (deoxyribonucleotide)n+m + AMP + diphosphate.</text>
        <dbReference type="EC" id="6.5.1.1"/>
    </reaction>
</comment>
<evidence type="ECO:0000256" key="4">
    <source>
        <dbReference type="SAM" id="MobiDB-lite"/>
    </source>
</evidence>
<dbReference type="SUPFAM" id="SSF55874">
    <property type="entry name" value="ATPase domain of HSP90 chaperone/DNA topoisomerase II/histidine kinase"/>
    <property type="match status" value="1"/>
</dbReference>
<dbReference type="PANTHER" id="PTHR34220">
    <property type="entry name" value="SENSOR HISTIDINE KINASE YPDA"/>
    <property type="match status" value="1"/>
</dbReference>
<feature type="compositionally biased region" description="Low complexity" evidence="4">
    <location>
        <begin position="336"/>
        <end position="348"/>
    </location>
</feature>
<comment type="caution">
    <text evidence="8">The sequence shown here is derived from an EMBL/GenBank/DDBJ whole genome shotgun (WGS) entry which is preliminary data.</text>
</comment>
<evidence type="ECO:0000256" key="3">
    <source>
        <dbReference type="ARBA" id="ARBA00034003"/>
    </source>
</evidence>
<dbReference type="InterPro" id="IPR036890">
    <property type="entry name" value="HATPase_C_sf"/>
</dbReference>
<sequence>MQPAEGELPAGPGWAVELAWDGLRCIAYARPGRVRLLTTEGRPVTSAFPELAVLGDKAPRRGMILDGTVVAFDGAGIGHRRLLVRRTAAARPSSALVADVPVGFLVSDLLWLDGAPTVALPYARRRELVDGLGLAEMPVLLSTSWPADDPGVLQTAERFGVDALHAKRLDAAYRPGQRSRSWLRVTLQRTRQVVVGGWNPADPRRPESVGALLLGAPGPAGLRYVGRVGLGSGAVRRPVTELLGDLRADASPFTGALPPSVAHDAVWAVPRLVGRVRFPAWTADQRLRLPTWLGLVGPDEVDDALWEDGPDDGPYRGDSARPAADAGPGGPPGPAAPAAAPEVARRPGQAAAEAGRTAVRRLEQHFVYNSLSTIASLVRTDPARARELLLGFADLTRAADQPADAVTTLGDELAAVRAYLQLEQARFGSRLQVEVTVDPALHETPVTPLVVLNTVRAAVQQRIEPRPEGGTLRVTGEDTGTDCVITVTDDGPAGPVRLQVGAPAGPARAARTGVAGITL</sequence>
<accession>A0ABX1S9E2</accession>
<dbReference type="Gene3D" id="2.40.50.140">
    <property type="entry name" value="Nucleic acid-binding proteins"/>
    <property type="match status" value="1"/>
</dbReference>
<organism evidence="8 9">
    <name type="scientific">Pseudonocardia acidicola</name>
    <dbReference type="NCBI Taxonomy" id="2724939"/>
    <lineage>
        <taxon>Bacteria</taxon>
        <taxon>Bacillati</taxon>
        <taxon>Actinomycetota</taxon>
        <taxon>Actinomycetes</taxon>
        <taxon>Pseudonocardiales</taxon>
        <taxon>Pseudonocardiaceae</taxon>
        <taxon>Pseudonocardia</taxon>
    </lineage>
</organism>
<dbReference type="Pfam" id="PF01068">
    <property type="entry name" value="DNA_ligase_A_M"/>
    <property type="match status" value="1"/>
</dbReference>
<evidence type="ECO:0000259" key="7">
    <source>
        <dbReference type="Pfam" id="PF06580"/>
    </source>
</evidence>